<keyword evidence="4 6" id="KW-1133">Transmembrane helix</keyword>
<feature type="transmembrane region" description="Helical" evidence="6">
    <location>
        <begin position="61"/>
        <end position="79"/>
    </location>
</feature>
<dbReference type="Proteomes" id="UP000663499">
    <property type="component" value="Chromosome"/>
</dbReference>
<sequence length="355" mass="38979">MRIAKRKELDGRQIFLVRIAAVTGALIFGGIFLLLLGENPLDIYISMVKGGLGTFFRFRETVNLAIPLLITSLGVMIAFKMRFWNIGAEGQIFMGAFAATYFALNFDYLPKPLLLLIMAGAAMVMGGVWLIIPAWFKARFGTNETLFTLMLNYIALRWVTYLQYSLWKDPSGMGFPKIASFGPNATLPQVFGIHIGWILALLLIYLIYIYLNHTKTGYEIAVIGESEDTARYAGIDIKRVVLKTMFLSGAVCGLVGMIQAAGISGTLSVDLTGGVGFTAIITAWLSGLNPIMVGVVSFLFAMLRQGGSFIQTAYQIPASAAEILQALILFFVLASEFFVRYKFMRTGKKQTGGAQ</sequence>
<evidence type="ECO:0000256" key="3">
    <source>
        <dbReference type="ARBA" id="ARBA00022692"/>
    </source>
</evidence>
<dbReference type="Pfam" id="PF02653">
    <property type="entry name" value="BPD_transp_2"/>
    <property type="match status" value="1"/>
</dbReference>
<feature type="transmembrane region" description="Helical" evidence="6">
    <location>
        <begin position="112"/>
        <end position="134"/>
    </location>
</feature>
<evidence type="ECO:0000313" key="8">
    <source>
        <dbReference type="Proteomes" id="UP000663499"/>
    </source>
</evidence>
<dbReference type="InterPro" id="IPR001851">
    <property type="entry name" value="ABC_transp_permease"/>
</dbReference>
<evidence type="ECO:0000256" key="6">
    <source>
        <dbReference type="SAM" id="Phobius"/>
    </source>
</evidence>
<evidence type="ECO:0000256" key="4">
    <source>
        <dbReference type="ARBA" id="ARBA00022989"/>
    </source>
</evidence>
<evidence type="ECO:0000256" key="5">
    <source>
        <dbReference type="ARBA" id="ARBA00023136"/>
    </source>
</evidence>
<gene>
    <name evidence="7" type="ORF">J0B03_08765</name>
</gene>
<reference evidence="7" key="1">
    <citation type="submission" date="2021-03" db="EMBL/GenBank/DDBJ databases">
        <title>Alkalibacter marinus sp. nov., isolated from tidal flat sediment.</title>
        <authorList>
            <person name="Namirimu T."/>
            <person name="Yang J.-A."/>
            <person name="Yang S.-H."/>
            <person name="Kim Y.-J."/>
            <person name="Kwon K.K."/>
        </authorList>
    </citation>
    <scope>NUCLEOTIDE SEQUENCE</scope>
    <source>
        <strain evidence="7">ES005</strain>
    </source>
</reference>
<keyword evidence="3 6" id="KW-0812">Transmembrane</keyword>
<dbReference type="AlphaFoldDB" id="A0A975AGZ2"/>
<feature type="transmembrane region" description="Helical" evidence="6">
    <location>
        <begin position="15"/>
        <end position="37"/>
    </location>
</feature>
<evidence type="ECO:0000313" key="7">
    <source>
        <dbReference type="EMBL" id="QSX07897.1"/>
    </source>
</evidence>
<comment type="subcellular location">
    <subcellularLocation>
        <location evidence="1">Cell membrane</location>
        <topology evidence="1">Multi-pass membrane protein</topology>
    </subcellularLocation>
</comment>
<dbReference type="RefSeq" id="WP_207299239.1">
    <property type="nucleotide sequence ID" value="NZ_CP071444.1"/>
</dbReference>
<protein>
    <submittedName>
        <fullName evidence="7">ABC transporter permease</fullName>
    </submittedName>
</protein>
<dbReference type="KEGG" id="alka:J0B03_08765"/>
<dbReference type="GO" id="GO:0022857">
    <property type="term" value="F:transmembrane transporter activity"/>
    <property type="evidence" value="ECO:0007669"/>
    <property type="project" value="InterPro"/>
</dbReference>
<evidence type="ECO:0000256" key="1">
    <source>
        <dbReference type="ARBA" id="ARBA00004651"/>
    </source>
</evidence>
<feature type="transmembrane region" description="Helical" evidence="6">
    <location>
        <begin position="313"/>
        <end position="334"/>
    </location>
</feature>
<dbReference type="PANTHER" id="PTHR47089:SF1">
    <property type="entry name" value="GUANOSINE ABC TRANSPORTER PERMEASE PROTEIN NUPP"/>
    <property type="match status" value="1"/>
</dbReference>
<accession>A0A975AGZ2</accession>
<keyword evidence="2" id="KW-1003">Cell membrane</keyword>
<dbReference type="EMBL" id="CP071444">
    <property type="protein sequence ID" value="QSX07897.1"/>
    <property type="molecule type" value="Genomic_DNA"/>
</dbReference>
<dbReference type="GO" id="GO:0005886">
    <property type="term" value="C:plasma membrane"/>
    <property type="evidence" value="ECO:0007669"/>
    <property type="project" value="UniProtKB-SubCell"/>
</dbReference>
<proteinExistence type="predicted"/>
<keyword evidence="8" id="KW-1185">Reference proteome</keyword>
<feature type="transmembrane region" description="Helical" evidence="6">
    <location>
        <begin position="86"/>
        <end position="106"/>
    </location>
</feature>
<dbReference type="CDD" id="cd06580">
    <property type="entry name" value="TM_PBP1_transp_TpRbsC_like"/>
    <property type="match status" value="1"/>
</dbReference>
<name>A0A975AGZ2_9FIRM</name>
<evidence type="ECO:0000256" key="2">
    <source>
        <dbReference type="ARBA" id="ARBA00022475"/>
    </source>
</evidence>
<feature type="transmembrane region" description="Helical" evidence="6">
    <location>
        <begin position="187"/>
        <end position="211"/>
    </location>
</feature>
<feature type="transmembrane region" description="Helical" evidence="6">
    <location>
        <begin position="240"/>
        <end position="263"/>
    </location>
</feature>
<feature type="transmembrane region" description="Helical" evidence="6">
    <location>
        <begin position="146"/>
        <end position="167"/>
    </location>
</feature>
<organism evidence="7 8">
    <name type="scientific">Alkalibacter rhizosphaerae</name>
    <dbReference type="NCBI Taxonomy" id="2815577"/>
    <lineage>
        <taxon>Bacteria</taxon>
        <taxon>Bacillati</taxon>
        <taxon>Bacillota</taxon>
        <taxon>Clostridia</taxon>
        <taxon>Eubacteriales</taxon>
        <taxon>Eubacteriaceae</taxon>
        <taxon>Alkalibacter</taxon>
    </lineage>
</organism>
<feature type="transmembrane region" description="Helical" evidence="6">
    <location>
        <begin position="275"/>
        <end position="301"/>
    </location>
</feature>
<dbReference type="PANTHER" id="PTHR47089">
    <property type="entry name" value="ABC TRANSPORTER, PERMEASE PROTEIN"/>
    <property type="match status" value="1"/>
</dbReference>
<keyword evidence="5 6" id="KW-0472">Membrane</keyword>